<dbReference type="RefSeq" id="WP_256791829.1">
    <property type="nucleotide sequence ID" value="NZ_JANIID010000065.1"/>
</dbReference>
<protein>
    <submittedName>
        <fullName evidence="1">Uncharacterized protein</fullName>
    </submittedName>
</protein>
<dbReference type="AlphaFoldDB" id="A0A9X2LPU4"/>
<comment type="caution">
    <text evidence="1">The sequence shown here is derived from an EMBL/GenBank/DDBJ whole genome shotgun (WGS) entry which is preliminary data.</text>
</comment>
<dbReference type="InterPro" id="IPR046307">
    <property type="entry name" value="DUF6422"/>
</dbReference>
<organism evidence="1 2">
    <name type="scientific">Streptomyces telluris</name>
    <dbReference type="NCBI Taxonomy" id="2720021"/>
    <lineage>
        <taxon>Bacteria</taxon>
        <taxon>Bacillati</taxon>
        <taxon>Actinomycetota</taxon>
        <taxon>Actinomycetes</taxon>
        <taxon>Kitasatosporales</taxon>
        <taxon>Streptomycetaceae</taxon>
        <taxon>Streptomyces</taxon>
    </lineage>
</organism>
<accession>A0A9X2LPU4</accession>
<dbReference type="Proteomes" id="UP001142374">
    <property type="component" value="Unassembled WGS sequence"/>
</dbReference>
<proteinExistence type="predicted"/>
<gene>
    <name evidence="1" type="ORF">NQU55_35615</name>
</gene>
<dbReference type="Pfam" id="PF19986">
    <property type="entry name" value="DUF6422"/>
    <property type="match status" value="1"/>
</dbReference>
<keyword evidence="2" id="KW-1185">Reference proteome</keyword>
<sequence length="109" mass="12166">MSESKRNDRTDEQSRMLAEAAALLIEAQDKAAAMIREAGLELSSAERNSFEFRCSGELPPPPTPHWCRCRRYRGSGGDDPCRTEFPDHGGVGGDQWVRCGHFKETHGVF</sequence>
<evidence type="ECO:0000313" key="2">
    <source>
        <dbReference type="Proteomes" id="UP001142374"/>
    </source>
</evidence>
<dbReference type="EMBL" id="JANIID010000065">
    <property type="protein sequence ID" value="MCQ8775045.1"/>
    <property type="molecule type" value="Genomic_DNA"/>
</dbReference>
<name>A0A9X2LPU4_9ACTN</name>
<evidence type="ECO:0000313" key="1">
    <source>
        <dbReference type="EMBL" id="MCQ8775045.1"/>
    </source>
</evidence>
<reference evidence="1" key="1">
    <citation type="submission" date="2022-06" db="EMBL/GenBank/DDBJ databases">
        <title>WGS of actinobacteria.</title>
        <authorList>
            <person name="Thawai C."/>
        </authorList>
    </citation>
    <scope>NUCLEOTIDE SEQUENCE</scope>
    <source>
        <strain evidence="1">AA8</strain>
    </source>
</reference>